<feature type="region of interest" description="Disordered" evidence="1">
    <location>
        <begin position="92"/>
        <end position="122"/>
    </location>
</feature>
<proteinExistence type="predicted"/>
<protein>
    <submittedName>
        <fullName evidence="2">Uncharacterized protein</fullName>
    </submittedName>
</protein>
<reference evidence="2" key="1">
    <citation type="journal article" date="2015" name="PLoS ONE">
        <title>Comprehensive Evaluation of Toxoplasma gondii VEG and Neospora caninum LIV Genomes with Tachyzoite Stage Transcriptome and Proteome Defines Novel Transcript Features.</title>
        <authorList>
            <person name="Ramaprasad A."/>
            <person name="Mourier T."/>
            <person name="Naeem R."/>
            <person name="Malas T.B."/>
            <person name="Moussa E."/>
            <person name="Panigrahi A."/>
            <person name="Vermont S.J."/>
            <person name="Otto T.D."/>
            <person name="Wastling J."/>
            <person name="Pain A."/>
        </authorList>
    </citation>
    <scope>NUCLEOTIDE SEQUENCE</scope>
    <source>
        <strain evidence="2">Liverpool</strain>
    </source>
</reference>
<organism evidence="2">
    <name type="scientific">Neospora caninum (strain Liverpool)</name>
    <dbReference type="NCBI Taxonomy" id="572307"/>
    <lineage>
        <taxon>Eukaryota</taxon>
        <taxon>Sar</taxon>
        <taxon>Alveolata</taxon>
        <taxon>Apicomplexa</taxon>
        <taxon>Conoidasida</taxon>
        <taxon>Coccidia</taxon>
        <taxon>Eucoccidiorida</taxon>
        <taxon>Eimeriorina</taxon>
        <taxon>Sarcocystidae</taxon>
        <taxon>Neospora</taxon>
    </lineage>
</organism>
<feature type="compositionally biased region" description="Low complexity" evidence="1">
    <location>
        <begin position="107"/>
        <end position="122"/>
    </location>
</feature>
<dbReference type="EMBL" id="LN714487">
    <property type="protein sequence ID" value="CEL70789.1"/>
    <property type="molecule type" value="Genomic_DNA"/>
</dbReference>
<gene>
    <name evidence="2" type="ORF">BN1204_064670</name>
</gene>
<sequence>METVFQIGTKRAREAPSARVRSVCAWSRTNRETTFPPPCSSCPSRSVEIRGRLLSSFSSCLLPSVSSPCYSPASRSALSLPRACSGHATPLESPACEKTSRTKQRLPFSPSPCSSSSSSSSGSSSYSSAFSSSFSSSCSSFSGVSFPQSFPRFAGRPGVPSAPVPSPASLLAVRGYTPPSKRTWAKQHNKIFTPRPLSERFSPHKLHPEHEWWRERATQPSALFMGFPDLLSLPLRGGHAYINEMDASTLAVVLANVATSPSPYSVSERRAPPTPSLAALAPPSFSPVHLPQHLDTLLLLLGRQAAATAADATDTALAFLFRGCAEAGIAERSVVCTLLGRVETRLPRMMLPDCLVLMEALRPGLPAVYRHPRFVASLVRHVALLVQFRGAESDAEELCDLAHLLVFAAQERHAALLQSLAMLLIQGKRQTLNVTSPVALARAMEAFAAARDAINAPLLDAHARKPETERRSRHASDLFCASPLLRAREPSVYAPPSALLLLSLLAPLVQAVHRAEKGAPRRRGREFDAEREASERDERLSRKNRDSVALTEAAARAADAVAAETEMLKNRESTLTRGLLRCLERVDDNRGQLSPESICKVLYAAVLARTAPSRLFFPDLLKRLGDQLGACTPEDLSRALFALVKLSSASSSLHPRCRDLLPPLLATVLAAVKSSLPLADVSTLARLHSAAASAAVASLETKKEELRSLAEDTSRLMHARLEEASPTHLTVFLRHLDLCFSLSSAEFREALVAQAILRLYFFDQEQLSRLLESVTRLAASSPRDEKLLVGVDEILRRVEEEATAEQAFFSPESSLRILVSLVRHAQMRPKVTEERQALIAALCRYLTGFDSVSALPASNASQPADERHRFDPKDIDGSDLSIQFLFADDEMGQVCLPDQQDESFLDDRDAAGESRLQALSAASYIHLLRALSGLGVQGGAIISRVAHLLDMKRYDLTEAQQEVAAEICASLGLQFQQENRSGSGTR</sequence>
<feature type="region of interest" description="Disordered" evidence="1">
    <location>
        <begin position="516"/>
        <end position="546"/>
    </location>
</feature>
<evidence type="ECO:0000313" key="2">
    <source>
        <dbReference type="EMBL" id="CEL70789.1"/>
    </source>
</evidence>
<name>A0A0F7UKY9_NEOCL</name>
<accession>A0A0F7UKY9</accession>
<evidence type="ECO:0000256" key="1">
    <source>
        <dbReference type="SAM" id="MobiDB-lite"/>
    </source>
</evidence>
<dbReference type="AlphaFoldDB" id="A0A0F7UKY9"/>